<proteinExistence type="predicted"/>
<reference evidence="3" key="1">
    <citation type="submission" date="2022-04" db="EMBL/GenBank/DDBJ databases">
        <title>Carnegiea gigantea Genome sequencing and assembly v2.</title>
        <authorList>
            <person name="Copetti D."/>
            <person name="Sanderson M.J."/>
            <person name="Burquez A."/>
            <person name="Wojciechowski M.F."/>
        </authorList>
    </citation>
    <scope>NUCLEOTIDE SEQUENCE</scope>
    <source>
        <strain evidence="3">SGP5-SGP5p</strain>
        <tissue evidence="3">Aerial part</tissue>
    </source>
</reference>
<dbReference type="AlphaFoldDB" id="A0A9Q1QL98"/>
<evidence type="ECO:0000259" key="1">
    <source>
        <dbReference type="Pfam" id="PF14111"/>
    </source>
</evidence>
<evidence type="ECO:0000313" key="4">
    <source>
        <dbReference type="Proteomes" id="UP001153076"/>
    </source>
</evidence>
<dbReference type="OrthoDB" id="1701901at2759"/>
<dbReference type="InterPro" id="IPR025558">
    <property type="entry name" value="DUF4283"/>
</dbReference>
<dbReference type="PANTHER" id="PTHR31286">
    <property type="entry name" value="GLYCINE-RICH CELL WALL STRUCTURAL PROTEIN 1.8-LIKE"/>
    <property type="match status" value="1"/>
</dbReference>
<protein>
    <recommendedName>
        <fullName evidence="5">CCHC-type domain-containing protein</fullName>
    </recommendedName>
</protein>
<dbReference type="InterPro" id="IPR040256">
    <property type="entry name" value="At4g02000-like"/>
</dbReference>
<evidence type="ECO:0008006" key="5">
    <source>
        <dbReference type="Google" id="ProtNLM"/>
    </source>
</evidence>
<dbReference type="Pfam" id="PF14392">
    <property type="entry name" value="zf-CCHC_4"/>
    <property type="match status" value="1"/>
</dbReference>
<dbReference type="Proteomes" id="UP001153076">
    <property type="component" value="Unassembled WGS sequence"/>
</dbReference>
<dbReference type="EMBL" id="JAKOGI010000048">
    <property type="protein sequence ID" value="KAJ8446848.1"/>
    <property type="molecule type" value="Genomic_DNA"/>
</dbReference>
<name>A0A9Q1QL98_9CARY</name>
<gene>
    <name evidence="3" type="ORF">Cgig2_016158</name>
</gene>
<comment type="caution">
    <text evidence="3">The sequence shown here is derived from an EMBL/GenBank/DDBJ whole genome shotgun (WGS) entry which is preliminary data.</text>
</comment>
<organism evidence="3 4">
    <name type="scientific">Carnegiea gigantea</name>
    <dbReference type="NCBI Taxonomy" id="171969"/>
    <lineage>
        <taxon>Eukaryota</taxon>
        <taxon>Viridiplantae</taxon>
        <taxon>Streptophyta</taxon>
        <taxon>Embryophyta</taxon>
        <taxon>Tracheophyta</taxon>
        <taxon>Spermatophyta</taxon>
        <taxon>Magnoliopsida</taxon>
        <taxon>eudicotyledons</taxon>
        <taxon>Gunneridae</taxon>
        <taxon>Pentapetalae</taxon>
        <taxon>Caryophyllales</taxon>
        <taxon>Cactineae</taxon>
        <taxon>Cactaceae</taxon>
        <taxon>Cactoideae</taxon>
        <taxon>Echinocereeae</taxon>
        <taxon>Carnegiea</taxon>
    </lineage>
</organism>
<evidence type="ECO:0000313" key="3">
    <source>
        <dbReference type="EMBL" id="KAJ8446848.1"/>
    </source>
</evidence>
<dbReference type="Pfam" id="PF14111">
    <property type="entry name" value="DUF4283"/>
    <property type="match status" value="1"/>
</dbReference>
<evidence type="ECO:0000259" key="2">
    <source>
        <dbReference type="Pfam" id="PF14392"/>
    </source>
</evidence>
<sequence>MSTGLEDAWQNLRLTADEEQVVIVDDADDNTDELISLCLLGKLHTQCSFNPKATKSVFCNIWKPSKELVIRDLDSNLFAFQFFAASDRDYVLNEGPWAFDGSLLLLKQMTGLEVPVEVEFSTACFWVKAYDVPDKKQTISFARILASHIGEFVSYDDATVFGIDKVLCFRVDIDISNPSRRGIYIKVDDRQMWIRFKYVKLPDFCCGCGKLGHVLAGCNSVQIVEDDPNLQYGSWLRPLLSTDNSTNMIIDATTVINPGPEAFKRDEHALNIWDDRWLPRPTSFHPITPKTDAWADLKVSDLIDHNMACRHESLIR</sequence>
<dbReference type="InterPro" id="IPR025836">
    <property type="entry name" value="Zn_knuckle_CX2CX4HX4C"/>
</dbReference>
<feature type="domain" description="DUF4283" evidence="1">
    <location>
        <begin position="33"/>
        <end position="110"/>
    </location>
</feature>
<accession>A0A9Q1QL98</accession>
<dbReference type="PANTHER" id="PTHR31286:SF167">
    <property type="entry name" value="OS09G0268800 PROTEIN"/>
    <property type="match status" value="1"/>
</dbReference>
<keyword evidence="4" id="KW-1185">Reference proteome</keyword>
<feature type="domain" description="Zinc knuckle CX2CX4HX4C" evidence="2">
    <location>
        <begin position="186"/>
        <end position="219"/>
    </location>
</feature>